<accession>A9CX09</accession>
<evidence type="ECO:0000313" key="3">
    <source>
        <dbReference type="Proteomes" id="UP000005839"/>
    </source>
</evidence>
<comment type="caution">
    <text evidence="2">The sequence shown here is derived from an EMBL/GenBank/DDBJ whole genome shotgun (WGS) entry which is preliminary data.</text>
</comment>
<keyword evidence="1" id="KW-0472">Membrane</keyword>
<keyword evidence="3" id="KW-1185">Reference proteome</keyword>
<proteinExistence type="predicted"/>
<reference evidence="2 3" key="1">
    <citation type="submission" date="2007-10" db="EMBL/GenBank/DDBJ databases">
        <authorList>
            <person name="Yayanos A."/>
            <person name="Ferriera S."/>
            <person name="Johnson J."/>
            <person name="Kravitz S."/>
            <person name="Halpern A."/>
            <person name="Remington K."/>
            <person name="Beeson K."/>
            <person name="Tran B."/>
            <person name="Rogers Y.-H."/>
            <person name="Friedman R."/>
            <person name="Venter J.C."/>
        </authorList>
    </citation>
    <scope>NUCLEOTIDE SEQUENCE [LARGE SCALE GENOMIC DNA]</scope>
    <source>
        <strain evidence="2 3">KT99</strain>
    </source>
</reference>
<dbReference type="EMBL" id="ABIC01000002">
    <property type="protein sequence ID" value="EDQ02594.1"/>
    <property type="molecule type" value="Genomic_DNA"/>
</dbReference>
<dbReference type="AlphaFoldDB" id="A9CX09"/>
<gene>
    <name evidence="2" type="ORF">KT99_18792</name>
</gene>
<keyword evidence="1" id="KW-0812">Transmembrane</keyword>
<sequence length="318" mass="35503">MKEKRTQLITMVTIIVAIVFYFLWPTPQKMPAQPSVIDIDTVANTVNASEEMDTHATNLSITSYQQCKQLIEKNHAKSNNFGRSQDWSKYLNDGYSIDDITSAIDHFSNSNFAASWRAKQLKQHSKFDLKNASLMEKLINALPDLPEYFKITTRVPTPALENIANLTDKAALQLIATTELSIDDVAWLITQEGIPQKVLIRSIKKLDDVSQLLGSGSNRREKLLLIDVAAFHGQDKVVAELLQQNSDISNDAYLGSTMEYALAKLNYVLGKGIEHDAVISQMNIVEQLQGLNAPAFFDTQTDKVDSRLMLDGQIQTGV</sequence>
<dbReference type="RefSeq" id="WP_005496140.1">
    <property type="nucleotide sequence ID" value="NZ_ABIC01000002.1"/>
</dbReference>
<keyword evidence="1" id="KW-1133">Transmembrane helix</keyword>
<organism evidence="2 3">
    <name type="scientific">Shewanella benthica KT99</name>
    <dbReference type="NCBI Taxonomy" id="314608"/>
    <lineage>
        <taxon>Bacteria</taxon>
        <taxon>Pseudomonadati</taxon>
        <taxon>Pseudomonadota</taxon>
        <taxon>Gammaproteobacteria</taxon>
        <taxon>Alteromonadales</taxon>
        <taxon>Shewanellaceae</taxon>
        <taxon>Shewanella</taxon>
    </lineage>
</organism>
<evidence type="ECO:0000313" key="2">
    <source>
        <dbReference type="EMBL" id="EDQ02594.1"/>
    </source>
</evidence>
<feature type="transmembrane region" description="Helical" evidence="1">
    <location>
        <begin position="7"/>
        <end position="24"/>
    </location>
</feature>
<name>A9CX09_9GAMM</name>
<protein>
    <submittedName>
        <fullName evidence="2">Uncharacterized protein</fullName>
    </submittedName>
</protein>
<evidence type="ECO:0000256" key="1">
    <source>
        <dbReference type="SAM" id="Phobius"/>
    </source>
</evidence>
<dbReference type="Proteomes" id="UP000005839">
    <property type="component" value="Unassembled WGS sequence"/>
</dbReference>